<dbReference type="Proteomes" id="UP000650467">
    <property type="component" value="Unassembled WGS sequence"/>
</dbReference>
<reference evidence="2" key="1">
    <citation type="journal article" date="2020" name="bioRxiv">
        <title>Comparative genomics of Chlamydomonas.</title>
        <authorList>
            <person name="Craig R.J."/>
            <person name="Hasan A.R."/>
            <person name="Ness R.W."/>
            <person name="Keightley P.D."/>
        </authorList>
    </citation>
    <scope>NUCLEOTIDE SEQUENCE</scope>
    <source>
        <strain evidence="2">SAG 7.73</strain>
    </source>
</reference>
<dbReference type="EMBL" id="JAEHOC010000006">
    <property type="protein sequence ID" value="KAG2440849.1"/>
    <property type="molecule type" value="Genomic_DNA"/>
</dbReference>
<dbReference type="AlphaFoldDB" id="A0A835W847"/>
<gene>
    <name evidence="2" type="ORF">HXX76_003703</name>
</gene>
<accession>A0A835W847</accession>
<evidence type="ECO:0000313" key="3">
    <source>
        <dbReference type="Proteomes" id="UP000650467"/>
    </source>
</evidence>
<evidence type="ECO:0000256" key="1">
    <source>
        <dbReference type="SAM" id="MobiDB-lite"/>
    </source>
</evidence>
<feature type="compositionally biased region" description="Low complexity" evidence="1">
    <location>
        <begin position="178"/>
        <end position="192"/>
    </location>
</feature>
<organism evidence="2 3">
    <name type="scientific">Chlamydomonas incerta</name>
    <dbReference type="NCBI Taxonomy" id="51695"/>
    <lineage>
        <taxon>Eukaryota</taxon>
        <taxon>Viridiplantae</taxon>
        <taxon>Chlorophyta</taxon>
        <taxon>core chlorophytes</taxon>
        <taxon>Chlorophyceae</taxon>
        <taxon>CS clade</taxon>
        <taxon>Chlamydomonadales</taxon>
        <taxon>Chlamydomonadaceae</taxon>
        <taxon>Chlamydomonas</taxon>
    </lineage>
</organism>
<feature type="region of interest" description="Disordered" evidence="1">
    <location>
        <begin position="77"/>
        <end position="199"/>
    </location>
</feature>
<name>A0A835W847_CHLIN</name>
<keyword evidence="3" id="KW-1185">Reference proteome</keyword>
<comment type="caution">
    <text evidence="2">The sequence shown here is derived from an EMBL/GenBank/DDBJ whole genome shotgun (WGS) entry which is preliminary data.</text>
</comment>
<feature type="compositionally biased region" description="Gly residues" evidence="1">
    <location>
        <begin position="109"/>
        <end position="130"/>
    </location>
</feature>
<sequence>MPACDTDTVEGTAPTAPAAMCTAAACSPRLEGRHYRSGALLGAGRQRSPVVVGHGGGGGAAVGIGGGVARAALLQGGPARQDAGSGGGRGRWRRKGQPGPYGASPAPHDGGGYSGGNAGRGGGGAYGMPGGPRSLPGATAAVRVLPPLQPGVRATHPGHHETYGGAGLGGDRGVPGRALAQSRAPAAAGGVRAQRRRPK</sequence>
<proteinExistence type="predicted"/>
<feature type="compositionally biased region" description="Gly residues" evidence="1">
    <location>
        <begin position="164"/>
        <end position="173"/>
    </location>
</feature>
<protein>
    <submittedName>
        <fullName evidence="2">Uncharacterized protein</fullName>
    </submittedName>
</protein>
<evidence type="ECO:0000313" key="2">
    <source>
        <dbReference type="EMBL" id="KAG2440849.1"/>
    </source>
</evidence>